<protein>
    <submittedName>
        <fullName evidence="2">Uncharacterized protein</fullName>
    </submittedName>
</protein>
<dbReference type="EMBL" id="JAPDMZ010000104">
    <property type="protein sequence ID" value="KAK0549831.1"/>
    <property type="molecule type" value="Genomic_DNA"/>
</dbReference>
<proteinExistence type="predicted"/>
<sequence>MSSKAKPAIRFSLAKEVIPLGAGLLFLYFISQPSTPFPTVVGDLFRRAHKLAPFHLYAGLTNAPITNAQAISHIKFGAAYTFKLLAGVHALEALALAAYAASKGASLVQIVLWTVTQFFGGFPNFLHFQKVNRAAL</sequence>
<keyword evidence="3" id="KW-1185">Reference proteome</keyword>
<evidence type="ECO:0000313" key="2">
    <source>
        <dbReference type="EMBL" id="KAK0549831.1"/>
    </source>
</evidence>
<keyword evidence="1" id="KW-1133">Transmembrane helix</keyword>
<keyword evidence="1" id="KW-0472">Membrane</keyword>
<dbReference type="AlphaFoldDB" id="A0AAN6GN77"/>
<organism evidence="2 3">
    <name type="scientific">Tilletia horrida</name>
    <dbReference type="NCBI Taxonomy" id="155126"/>
    <lineage>
        <taxon>Eukaryota</taxon>
        <taxon>Fungi</taxon>
        <taxon>Dikarya</taxon>
        <taxon>Basidiomycota</taxon>
        <taxon>Ustilaginomycotina</taxon>
        <taxon>Exobasidiomycetes</taxon>
        <taxon>Tilletiales</taxon>
        <taxon>Tilletiaceae</taxon>
        <taxon>Tilletia</taxon>
    </lineage>
</organism>
<accession>A0AAN6GN77</accession>
<dbReference type="Proteomes" id="UP001176517">
    <property type="component" value="Unassembled WGS sequence"/>
</dbReference>
<feature type="transmembrane region" description="Helical" evidence="1">
    <location>
        <begin position="80"/>
        <end position="101"/>
    </location>
</feature>
<feature type="transmembrane region" description="Helical" evidence="1">
    <location>
        <begin position="107"/>
        <end position="126"/>
    </location>
</feature>
<keyword evidence="1" id="KW-0812">Transmembrane</keyword>
<gene>
    <name evidence="2" type="ORF">OC846_003902</name>
</gene>
<evidence type="ECO:0000256" key="1">
    <source>
        <dbReference type="SAM" id="Phobius"/>
    </source>
</evidence>
<comment type="caution">
    <text evidence="2">The sequence shown here is derived from an EMBL/GenBank/DDBJ whole genome shotgun (WGS) entry which is preliminary data.</text>
</comment>
<evidence type="ECO:0000313" key="3">
    <source>
        <dbReference type="Proteomes" id="UP001176517"/>
    </source>
</evidence>
<name>A0AAN6GN77_9BASI</name>
<reference evidence="2" key="1">
    <citation type="journal article" date="2023" name="PhytoFront">
        <title>Draft Genome Resources of Seven Strains of Tilletia horrida, Causal Agent of Kernel Smut of Rice.</title>
        <authorList>
            <person name="Khanal S."/>
            <person name="Antony Babu S."/>
            <person name="Zhou X.G."/>
        </authorList>
    </citation>
    <scope>NUCLEOTIDE SEQUENCE</scope>
    <source>
        <strain evidence="2">TX6</strain>
    </source>
</reference>